<dbReference type="EMBL" id="CP067977">
    <property type="protein sequence ID" value="QQQ17603.1"/>
    <property type="molecule type" value="Genomic_DNA"/>
</dbReference>
<protein>
    <submittedName>
        <fullName evidence="1">Rrf2 family transcriptional regulator</fullName>
    </submittedName>
</protein>
<dbReference type="InterPro" id="IPR036390">
    <property type="entry name" value="WH_DNA-bd_sf"/>
</dbReference>
<evidence type="ECO:0000313" key="2">
    <source>
        <dbReference type="Proteomes" id="UP000595448"/>
    </source>
</evidence>
<keyword evidence="2" id="KW-1185">Reference proteome</keyword>
<dbReference type="PANTHER" id="PTHR33221:SF15">
    <property type="entry name" value="HTH-TYPE TRANSCRIPTIONAL REGULATOR YWGB-RELATED"/>
    <property type="match status" value="1"/>
</dbReference>
<dbReference type="RefSeq" id="WP_201101977.1">
    <property type="nucleotide sequence ID" value="NZ_CP067977.1"/>
</dbReference>
<proteinExistence type="predicted"/>
<accession>A0ABX7BJ69</accession>
<organism evidence="1 2">
    <name type="scientific">Brevundimonas vitisensis</name>
    <dbReference type="NCBI Taxonomy" id="2800818"/>
    <lineage>
        <taxon>Bacteria</taxon>
        <taxon>Pseudomonadati</taxon>
        <taxon>Pseudomonadota</taxon>
        <taxon>Alphaproteobacteria</taxon>
        <taxon>Caulobacterales</taxon>
        <taxon>Caulobacteraceae</taxon>
        <taxon>Brevundimonas</taxon>
    </lineage>
</organism>
<dbReference type="PANTHER" id="PTHR33221">
    <property type="entry name" value="WINGED HELIX-TURN-HELIX TRANSCRIPTIONAL REGULATOR, RRF2 FAMILY"/>
    <property type="match status" value="1"/>
</dbReference>
<dbReference type="InterPro" id="IPR000944">
    <property type="entry name" value="Tscrpt_reg_Rrf2"/>
</dbReference>
<reference evidence="1 2" key="1">
    <citation type="submission" date="2021-01" db="EMBL/GenBank/DDBJ databases">
        <title>Brevundimonas vitis sp. nov., an bacterium isolated from grape (Vitis vinifera).</title>
        <authorList>
            <person name="Jiang L."/>
            <person name="Lee J."/>
        </authorList>
    </citation>
    <scope>NUCLEOTIDE SEQUENCE [LARGE SCALE GENOMIC DNA]</scope>
    <source>
        <strain evidence="1 2">GRTSA-9</strain>
    </source>
</reference>
<sequence>MSDSQRFPVAAQALAYLAHKGAYGPGQAVPSAVLAASVPTNPVVVRRVTAMLARSGLIATRPGASGGAWLLQQPQDIRLDKVLRAVNGCAHLGSPPAGAKGCPVSEHIPRQVAKALSAADSAAAEALSRITIADLLADDPVSLAGIVVVPAQAAAKPARPPARTTVPA</sequence>
<dbReference type="PROSITE" id="PS51197">
    <property type="entry name" value="HTH_RRF2_2"/>
    <property type="match status" value="1"/>
</dbReference>
<dbReference type="InterPro" id="IPR036388">
    <property type="entry name" value="WH-like_DNA-bd_sf"/>
</dbReference>
<dbReference type="Proteomes" id="UP000595448">
    <property type="component" value="Chromosome"/>
</dbReference>
<name>A0ABX7BJ69_9CAUL</name>
<dbReference type="SUPFAM" id="SSF46785">
    <property type="entry name" value="Winged helix' DNA-binding domain"/>
    <property type="match status" value="1"/>
</dbReference>
<dbReference type="Gene3D" id="1.10.10.10">
    <property type="entry name" value="Winged helix-like DNA-binding domain superfamily/Winged helix DNA-binding domain"/>
    <property type="match status" value="1"/>
</dbReference>
<evidence type="ECO:0000313" key="1">
    <source>
        <dbReference type="EMBL" id="QQQ17603.1"/>
    </source>
</evidence>
<gene>
    <name evidence="1" type="ORF">JIP62_09640</name>
</gene>
<dbReference type="Pfam" id="PF02082">
    <property type="entry name" value="Rrf2"/>
    <property type="match status" value="1"/>
</dbReference>